<keyword evidence="7 11" id="KW-0371">Homeobox</keyword>
<proteinExistence type="inferred from homology"/>
<dbReference type="FunFam" id="1.10.10.60:FF:000057">
    <property type="entry name" value="Short stature homeobox 2"/>
    <property type="match status" value="1"/>
</dbReference>
<dbReference type="Gene3D" id="1.10.10.60">
    <property type="entry name" value="Homeodomain-like"/>
    <property type="match status" value="1"/>
</dbReference>
<dbReference type="CDD" id="cd00086">
    <property type="entry name" value="homeodomain"/>
    <property type="match status" value="1"/>
</dbReference>
<dbReference type="Pfam" id="PF00046">
    <property type="entry name" value="Homeodomain"/>
    <property type="match status" value="1"/>
</dbReference>
<evidence type="ECO:0000256" key="9">
    <source>
        <dbReference type="ARBA" id="ARBA00023242"/>
    </source>
</evidence>
<dbReference type="SUPFAM" id="SSF46689">
    <property type="entry name" value="Homeodomain-like"/>
    <property type="match status" value="1"/>
</dbReference>
<comment type="caution">
    <text evidence="15">The sequence shown here is derived from an EMBL/GenBank/DDBJ whole genome shotgun (WGS) entry which is preliminary data.</text>
</comment>
<evidence type="ECO:0000256" key="10">
    <source>
        <dbReference type="ARBA" id="ARBA00038351"/>
    </source>
</evidence>
<dbReference type="PROSITE" id="PS50071">
    <property type="entry name" value="HOMEOBOX_2"/>
    <property type="match status" value="1"/>
</dbReference>
<feature type="domain" description="Homeobox" evidence="14">
    <location>
        <begin position="95"/>
        <end position="155"/>
    </location>
</feature>
<feature type="compositionally biased region" description="Polar residues" evidence="13">
    <location>
        <begin position="209"/>
        <end position="219"/>
    </location>
</feature>
<evidence type="ECO:0000256" key="11">
    <source>
        <dbReference type="PROSITE-ProRule" id="PRU00108"/>
    </source>
</evidence>
<evidence type="ECO:0000256" key="12">
    <source>
        <dbReference type="RuleBase" id="RU000682"/>
    </source>
</evidence>
<dbReference type="SMART" id="SM00389">
    <property type="entry name" value="HOX"/>
    <property type="match status" value="1"/>
</dbReference>
<dbReference type="GO" id="GO:0007399">
    <property type="term" value="P:nervous system development"/>
    <property type="evidence" value="ECO:0007669"/>
    <property type="project" value="UniProtKB-KW"/>
</dbReference>
<dbReference type="STRING" id="8496.A0A151N208"/>
<keyword evidence="9 11" id="KW-0539">Nucleus</keyword>
<accession>A0A151N208</accession>
<comment type="similarity">
    <text evidence="10">Belongs to the paired homeobox family. Unc-4 subfamily.</text>
</comment>
<dbReference type="GO" id="GO:0030154">
    <property type="term" value="P:cell differentiation"/>
    <property type="evidence" value="ECO:0007669"/>
    <property type="project" value="UniProtKB-KW"/>
</dbReference>
<dbReference type="GO" id="GO:0000981">
    <property type="term" value="F:DNA-binding transcription factor activity, RNA polymerase II-specific"/>
    <property type="evidence" value="ECO:0007669"/>
    <property type="project" value="InterPro"/>
</dbReference>
<evidence type="ECO:0000256" key="7">
    <source>
        <dbReference type="ARBA" id="ARBA00023155"/>
    </source>
</evidence>
<feature type="DNA-binding region" description="Homeobox" evidence="11">
    <location>
        <begin position="97"/>
        <end position="156"/>
    </location>
</feature>
<evidence type="ECO:0000256" key="8">
    <source>
        <dbReference type="ARBA" id="ARBA00023163"/>
    </source>
</evidence>
<protein>
    <submittedName>
        <fullName evidence="15">Homeobox unc-4-like protein isoform A</fullName>
    </submittedName>
</protein>
<keyword evidence="5" id="KW-0805">Transcription regulation</keyword>
<evidence type="ECO:0000313" key="16">
    <source>
        <dbReference type="Proteomes" id="UP000050525"/>
    </source>
</evidence>
<evidence type="ECO:0000256" key="5">
    <source>
        <dbReference type="ARBA" id="ARBA00023015"/>
    </source>
</evidence>
<keyword evidence="2" id="KW-0217">Developmental protein</keyword>
<dbReference type="InterPro" id="IPR009057">
    <property type="entry name" value="Homeodomain-like_sf"/>
</dbReference>
<name>A0A151N208_ALLMI</name>
<dbReference type="EMBL" id="AKHW03004154">
    <property type="protein sequence ID" value="KYO30685.1"/>
    <property type="molecule type" value="Genomic_DNA"/>
</dbReference>
<evidence type="ECO:0000256" key="1">
    <source>
        <dbReference type="ARBA" id="ARBA00004123"/>
    </source>
</evidence>
<keyword evidence="16" id="KW-1185">Reference proteome</keyword>
<feature type="region of interest" description="Disordered" evidence="13">
    <location>
        <begin position="153"/>
        <end position="219"/>
    </location>
</feature>
<reference evidence="15 16" key="1">
    <citation type="journal article" date="2012" name="Genome Biol.">
        <title>Sequencing three crocodilian genomes to illuminate the evolution of archosaurs and amniotes.</title>
        <authorList>
            <person name="St John J.A."/>
            <person name="Braun E.L."/>
            <person name="Isberg S.R."/>
            <person name="Miles L.G."/>
            <person name="Chong A.Y."/>
            <person name="Gongora J."/>
            <person name="Dalzell P."/>
            <person name="Moran C."/>
            <person name="Bed'hom B."/>
            <person name="Abzhanov A."/>
            <person name="Burgess S.C."/>
            <person name="Cooksey A.M."/>
            <person name="Castoe T.A."/>
            <person name="Crawford N.G."/>
            <person name="Densmore L.D."/>
            <person name="Drew J.C."/>
            <person name="Edwards S.V."/>
            <person name="Faircloth B.C."/>
            <person name="Fujita M.K."/>
            <person name="Greenwold M.J."/>
            <person name="Hoffmann F.G."/>
            <person name="Howard J.M."/>
            <person name="Iguchi T."/>
            <person name="Janes D.E."/>
            <person name="Khan S.Y."/>
            <person name="Kohno S."/>
            <person name="de Koning A.J."/>
            <person name="Lance S.L."/>
            <person name="McCarthy F.M."/>
            <person name="McCormack J.E."/>
            <person name="Merchant M.E."/>
            <person name="Peterson D.G."/>
            <person name="Pollock D.D."/>
            <person name="Pourmand N."/>
            <person name="Raney B.J."/>
            <person name="Roessler K.A."/>
            <person name="Sanford J.R."/>
            <person name="Sawyer R.H."/>
            <person name="Schmidt C.J."/>
            <person name="Triplett E.W."/>
            <person name="Tuberville T.D."/>
            <person name="Venegas-Anaya M."/>
            <person name="Howard J.T."/>
            <person name="Jarvis E.D."/>
            <person name="Guillette L.J.Jr."/>
            <person name="Glenn T.C."/>
            <person name="Green R.E."/>
            <person name="Ray D.A."/>
        </authorList>
    </citation>
    <scope>NUCLEOTIDE SEQUENCE [LARGE SCALE GENOMIC DNA]</scope>
    <source>
        <strain evidence="15">KSC_2009_1</strain>
    </source>
</reference>
<evidence type="ECO:0000256" key="3">
    <source>
        <dbReference type="ARBA" id="ARBA00022782"/>
    </source>
</evidence>
<dbReference type="InterPro" id="IPR001356">
    <property type="entry name" value="HD"/>
</dbReference>
<feature type="compositionally biased region" description="Basic residues" evidence="13">
    <location>
        <begin position="194"/>
        <end position="208"/>
    </location>
</feature>
<evidence type="ECO:0000256" key="6">
    <source>
        <dbReference type="ARBA" id="ARBA00023125"/>
    </source>
</evidence>
<dbReference type="PANTHER" id="PTHR46799:SF1">
    <property type="entry name" value="HOMEOBOX PROTEIN UNC-4 HOMOLOG"/>
    <property type="match status" value="1"/>
</dbReference>
<evidence type="ECO:0000256" key="13">
    <source>
        <dbReference type="SAM" id="MobiDB-lite"/>
    </source>
</evidence>
<dbReference type="PANTHER" id="PTHR46799">
    <property type="entry name" value="HOMEOBOX PROTEIN UNC-4 HOMOLOG"/>
    <property type="match status" value="1"/>
</dbReference>
<keyword evidence="3" id="KW-0221">Differentiation</keyword>
<evidence type="ECO:0000256" key="4">
    <source>
        <dbReference type="ARBA" id="ARBA00022902"/>
    </source>
</evidence>
<evidence type="ECO:0000259" key="14">
    <source>
        <dbReference type="PROSITE" id="PS50071"/>
    </source>
</evidence>
<dbReference type="AlphaFoldDB" id="A0A151N208"/>
<organism evidence="15 16">
    <name type="scientific">Alligator mississippiensis</name>
    <name type="common">American alligator</name>
    <dbReference type="NCBI Taxonomy" id="8496"/>
    <lineage>
        <taxon>Eukaryota</taxon>
        <taxon>Metazoa</taxon>
        <taxon>Chordata</taxon>
        <taxon>Craniata</taxon>
        <taxon>Vertebrata</taxon>
        <taxon>Euteleostomi</taxon>
        <taxon>Archelosauria</taxon>
        <taxon>Archosauria</taxon>
        <taxon>Crocodylia</taxon>
        <taxon>Alligatoridae</taxon>
        <taxon>Alligatorinae</taxon>
        <taxon>Alligator</taxon>
    </lineage>
</organism>
<dbReference type="Proteomes" id="UP000050525">
    <property type="component" value="Unassembled WGS sequence"/>
</dbReference>
<dbReference type="InterPro" id="IPR017970">
    <property type="entry name" value="Homeobox_CS"/>
</dbReference>
<sequence length="376" mass="42521">MMDGRLLEHPHAQFGGMVGFPYPLGPHHVYELAGHQLQSAAAAVPFSIDGLLSGSCAASVVTPTPLIASGCGVSGDSQAFKLSDAGDPDKESPGCKRRRTRTNFTGWQLEELEKAFNESHYPDVFMREALALRLDLVESRVQVWFQNRRAKWRKKENTKKGPGRPAHNSHPTTCSGEPMDPEEIARKELEKMEKKKRKHEKKLLKSQNRRTSSQEWMTSLTRTETVTSWRLKIAHGGAEAIKDFRTHTVNNQINGMIRHDSLGLELLPRKSAGVLPLASEKAGSGLQGWIWHRNWHRLPHRTKWLFGVFLPHTQRFLSARNLDALEEHEPLVRSEDKERRMRAPCPQHQPAAEGVGIPDWWEFPADVLDQLGAPIY</sequence>
<dbReference type="GO" id="GO:1990837">
    <property type="term" value="F:sequence-specific double-stranded DNA binding"/>
    <property type="evidence" value="ECO:0007669"/>
    <property type="project" value="TreeGrafter"/>
</dbReference>
<gene>
    <name evidence="15" type="primary">UNCX</name>
    <name evidence="15" type="ORF">Y1Q_0008307</name>
</gene>
<feature type="region of interest" description="Disordered" evidence="13">
    <location>
        <begin position="79"/>
        <end position="99"/>
    </location>
</feature>
<evidence type="ECO:0000256" key="2">
    <source>
        <dbReference type="ARBA" id="ARBA00022473"/>
    </source>
</evidence>
<comment type="subcellular location">
    <subcellularLocation>
        <location evidence="1 11 12">Nucleus</location>
    </subcellularLocation>
</comment>
<dbReference type="GO" id="GO:0005634">
    <property type="term" value="C:nucleus"/>
    <property type="evidence" value="ECO:0007669"/>
    <property type="project" value="UniProtKB-SubCell"/>
</dbReference>
<keyword evidence="6 11" id="KW-0238">DNA-binding</keyword>
<keyword evidence="4" id="KW-0524">Neurogenesis</keyword>
<dbReference type="PROSITE" id="PS00027">
    <property type="entry name" value="HOMEOBOX_1"/>
    <property type="match status" value="1"/>
</dbReference>
<evidence type="ECO:0000313" key="15">
    <source>
        <dbReference type="EMBL" id="KYO30685.1"/>
    </source>
</evidence>
<keyword evidence="8" id="KW-0804">Transcription</keyword>
<feature type="compositionally biased region" description="Basic and acidic residues" evidence="13">
    <location>
        <begin position="183"/>
        <end position="193"/>
    </location>
</feature>